<dbReference type="Pfam" id="PF22252">
    <property type="entry name" value="PNGase_F-II_N"/>
    <property type="match status" value="1"/>
</dbReference>
<dbReference type="OrthoDB" id="1440774at2"/>
<name>A0A1H6B9K3_9FLAO</name>
<gene>
    <name evidence="1" type="ORF">SAMN05421847_2819</name>
</gene>
<dbReference type="NCBIfam" id="TIGR01200">
    <property type="entry name" value="GLPGLI"/>
    <property type="match status" value="1"/>
</dbReference>
<dbReference type="Proteomes" id="UP000236738">
    <property type="component" value="Unassembled WGS sequence"/>
</dbReference>
<protein>
    <submittedName>
        <fullName evidence="1">GLPGLI family protein</fullName>
    </submittedName>
</protein>
<evidence type="ECO:0000313" key="1">
    <source>
        <dbReference type="EMBL" id="SEG57541.1"/>
    </source>
</evidence>
<reference evidence="2" key="1">
    <citation type="submission" date="2016-10" db="EMBL/GenBank/DDBJ databases">
        <authorList>
            <person name="Varghese N."/>
            <person name="Submissions S."/>
        </authorList>
    </citation>
    <scope>NUCLEOTIDE SEQUENCE [LARGE SCALE GENOMIC DNA]</scope>
    <source>
        <strain evidence="2">DSM 21580</strain>
    </source>
</reference>
<dbReference type="EMBL" id="FNUS01000007">
    <property type="protein sequence ID" value="SEG57541.1"/>
    <property type="molecule type" value="Genomic_DNA"/>
</dbReference>
<dbReference type="RefSeq" id="WP_103914651.1">
    <property type="nucleotide sequence ID" value="NZ_FNUS01000007.1"/>
</dbReference>
<organism evidence="1 2">
    <name type="scientific">Halpernia humi</name>
    <dbReference type="NCBI Taxonomy" id="493375"/>
    <lineage>
        <taxon>Bacteria</taxon>
        <taxon>Pseudomonadati</taxon>
        <taxon>Bacteroidota</taxon>
        <taxon>Flavobacteriia</taxon>
        <taxon>Flavobacteriales</taxon>
        <taxon>Weeksellaceae</taxon>
        <taxon>Chryseobacterium group</taxon>
        <taxon>Halpernia</taxon>
    </lineage>
</organism>
<dbReference type="AlphaFoldDB" id="A0A1H6B9K3"/>
<evidence type="ECO:0000313" key="2">
    <source>
        <dbReference type="Proteomes" id="UP000236738"/>
    </source>
</evidence>
<sequence length="257" mass="30152">MLKVNYFKLVFIFIFYLGIIVKSQKIEGEIIYTQITQLPKMKEAIGHLFFNGKYSLYTLENEKENTNIQNSNGSIIYPSNTIDSLANKTRFIFYNKKQNVFYNNAINSDFETILKARKNIVWKIFPEYKEIINYRCQKAETIFYGKKYTAWFAKDIPMNYGPLKINGLSGLILEVYTEDGKLKVNAEKIIFKKVDNKIDEFQNKYDFAKAIPNENYKDVLKNQQTEFENKINATLKEGDKPLKFGKIDCKECNEKTD</sequence>
<keyword evidence="2" id="KW-1185">Reference proteome</keyword>
<accession>A0A1H6B9K3</accession>
<dbReference type="InterPro" id="IPR005901">
    <property type="entry name" value="GLPGLI"/>
</dbReference>
<proteinExistence type="predicted"/>